<name>A0A1B0B7A2_9MUSC</name>
<proteinExistence type="predicted"/>
<dbReference type="EnsemblMetazoa" id="GPPI021161-RA">
    <property type="protein sequence ID" value="GPPI021161-PA"/>
    <property type="gene ID" value="GPPI021161"/>
</dbReference>
<reference evidence="2" key="1">
    <citation type="submission" date="2015-01" db="EMBL/GenBank/DDBJ databases">
        <authorList>
            <person name="Aksoy S."/>
            <person name="Warren W."/>
            <person name="Wilson R.K."/>
        </authorList>
    </citation>
    <scope>NUCLEOTIDE SEQUENCE [LARGE SCALE GENOMIC DNA]</scope>
    <source>
        <strain evidence="2">IAEA</strain>
    </source>
</reference>
<accession>A0A1B0B7A2</accession>
<evidence type="ECO:0000313" key="2">
    <source>
        <dbReference type="Proteomes" id="UP000092460"/>
    </source>
</evidence>
<reference evidence="1" key="2">
    <citation type="submission" date="2020-05" db="UniProtKB">
        <authorList>
            <consortium name="EnsemblMetazoa"/>
        </authorList>
    </citation>
    <scope>IDENTIFICATION</scope>
    <source>
        <strain evidence="1">IAEA</strain>
    </source>
</reference>
<protein>
    <submittedName>
        <fullName evidence="1">Uncharacterized protein</fullName>
    </submittedName>
</protein>
<keyword evidence="2" id="KW-1185">Reference proteome</keyword>
<dbReference type="EMBL" id="JXJN01009471">
    <property type="status" value="NOT_ANNOTATED_CDS"/>
    <property type="molecule type" value="Genomic_DNA"/>
</dbReference>
<organism evidence="1 2">
    <name type="scientific">Glossina palpalis gambiensis</name>
    <dbReference type="NCBI Taxonomy" id="67801"/>
    <lineage>
        <taxon>Eukaryota</taxon>
        <taxon>Metazoa</taxon>
        <taxon>Ecdysozoa</taxon>
        <taxon>Arthropoda</taxon>
        <taxon>Hexapoda</taxon>
        <taxon>Insecta</taxon>
        <taxon>Pterygota</taxon>
        <taxon>Neoptera</taxon>
        <taxon>Endopterygota</taxon>
        <taxon>Diptera</taxon>
        <taxon>Brachycera</taxon>
        <taxon>Muscomorpha</taxon>
        <taxon>Hippoboscoidea</taxon>
        <taxon>Glossinidae</taxon>
        <taxon>Glossina</taxon>
    </lineage>
</organism>
<dbReference type="VEuPathDB" id="VectorBase:GPPI021161"/>
<evidence type="ECO:0000313" key="1">
    <source>
        <dbReference type="EnsemblMetazoa" id="GPPI021161-PA"/>
    </source>
</evidence>
<sequence>MLSAALGKEFEEFVEFFKPLAILPIEILRASARELEFFFKSSVSATLVIASAGISVKEFEFFTKSTPLTTSAELASVFFKVFTNEIKFPPKSPTAGARVVLDAEFCTGCFEGTSGHELEFLLKLSPLIGSAAPVSASSRTSAKDFEFFGFTSISSN</sequence>
<dbReference type="AlphaFoldDB" id="A0A1B0B7A2"/>
<dbReference type="Proteomes" id="UP000092460">
    <property type="component" value="Unassembled WGS sequence"/>
</dbReference>